<sequence>MTTRDCLMSDTIHFTAASSGHVVDAAHLLDGVSAYGANEAGNLQTEGAGGVKGLEPSHPGAANQHFVAHSSTAWSSSRITMLAIAANTLYLGWAANTNASDSGAKVEFDIAFTGSSLLERAWNWFDMALVGESFVGLFSQGSVSQVIVLIVFVFAIVFDNAVAGALVMDDK</sequence>
<dbReference type="OrthoDB" id="442005at2759"/>
<keyword evidence="3" id="KW-1185">Reference proteome</keyword>
<accession>A0A1Q9C475</accession>
<gene>
    <name evidence="2" type="ORF">AK812_SmicGene42192</name>
</gene>
<protein>
    <submittedName>
        <fullName evidence="2">Uncharacterized protein</fullName>
    </submittedName>
</protein>
<evidence type="ECO:0000256" key="1">
    <source>
        <dbReference type="SAM" id="Phobius"/>
    </source>
</evidence>
<name>A0A1Q9C475_SYMMI</name>
<dbReference type="AlphaFoldDB" id="A0A1Q9C475"/>
<keyword evidence="1" id="KW-0812">Transmembrane</keyword>
<feature type="transmembrane region" description="Helical" evidence="1">
    <location>
        <begin position="146"/>
        <end position="168"/>
    </location>
</feature>
<reference evidence="2 3" key="1">
    <citation type="submission" date="2016-02" db="EMBL/GenBank/DDBJ databases">
        <title>Genome analysis of coral dinoflagellate symbionts highlights evolutionary adaptations to a symbiotic lifestyle.</title>
        <authorList>
            <person name="Aranda M."/>
            <person name="Li Y."/>
            <person name="Liew Y.J."/>
            <person name="Baumgarten S."/>
            <person name="Simakov O."/>
            <person name="Wilson M."/>
            <person name="Piel J."/>
            <person name="Ashoor H."/>
            <person name="Bougouffa S."/>
            <person name="Bajic V.B."/>
            <person name="Ryu T."/>
            <person name="Ravasi T."/>
            <person name="Bayer T."/>
            <person name="Micklem G."/>
            <person name="Kim H."/>
            <person name="Bhak J."/>
            <person name="Lajeunesse T.C."/>
            <person name="Voolstra C.R."/>
        </authorList>
    </citation>
    <scope>NUCLEOTIDE SEQUENCE [LARGE SCALE GENOMIC DNA]</scope>
    <source>
        <strain evidence="2 3">CCMP2467</strain>
    </source>
</reference>
<keyword evidence="1" id="KW-0472">Membrane</keyword>
<dbReference type="EMBL" id="LSRX01001722">
    <property type="protein sequence ID" value="OLP77722.1"/>
    <property type="molecule type" value="Genomic_DNA"/>
</dbReference>
<keyword evidence="1" id="KW-1133">Transmembrane helix</keyword>
<comment type="caution">
    <text evidence="2">The sequence shown here is derived from an EMBL/GenBank/DDBJ whole genome shotgun (WGS) entry which is preliminary data.</text>
</comment>
<evidence type="ECO:0000313" key="3">
    <source>
        <dbReference type="Proteomes" id="UP000186817"/>
    </source>
</evidence>
<proteinExistence type="predicted"/>
<dbReference type="Proteomes" id="UP000186817">
    <property type="component" value="Unassembled WGS sequence"/>
</dbReference>
<organism evidence="2 3">
    <name type="scientific">Symbiodinium microadriaticum</name>
    <name type="common">Dinoflagellate</name>
    <name type="synonym">Zooxanthella microadriatica</name>
    <dbReference type="NCBI Taxonomy" id="2951"/>
    <lineage>
        <taxon>Eukaryota</taxon>
        <taxon>Sar</taxon>
        <taxon>Alveolata</taxon>
        <taxon>Dinophyceae</taxon>
        <taxon>Suessiales</taxon>
        <taxon>Symbiodiniaceae</taxon>
        <taxon>Symbiodinium</taxon>
    </lineage>
</organism>
<evidence type="ECO:0000313" key="2">
    <source>
        <dbReference type="EMBL" id="OLP77722.1"/>
    </source>
</evidence>